<dbReference type="Pfam" id="PF00691">
    <property type="entry name" value="OmpA"/>
    <property type="match status" value="1"/>
</dbReference>
<dbReference type="PANTHER" id="PTHR30329:SF21">
    <property type="entry name" value="LIPOPROTEIN YIAD-RELATED"/>
    <property type="match status" value="1"/>
</dbReference>
<sequence>MGAPPSPLPPATPVFFQPFSAALDQAALNAIATAAKAASAQPNAPVVVVGAADSVGSKLANKYLSETRAQVVADQLVADGVAQDRLHIHAEGMIYPKTETPGTPAQGARRVLIQIGGE</sequence>
<keyword evidence="2 4" id="KW-0472">Membrane</keyword>
<dbReference type="PRINTS" id="PR01021">
    <property type="entry name" value="OMPADOMAIN"/>
</dbReference>
<dbReference type="Proteomes" id="UP000032668">
    <property type="component" value="Unassembled WGS sequence"/>
</dbReference>
<evidence type="ECO:0000256" key="1">
    <source>
        <dbReference type="ARBA" id="ARBA00004442"/>
    </source>
</evidence>
<dbReference type="PROSITE" id="PS51123">
    <property type="entry name" value="OMPA_2"/>
    <property type="match status" value="1"/>
</dbReference>
<dbReference type="InterPro" id="IPR050330">
    <property type="entry name" value="Bact_OuterMem_StrucFunc"/>
</dbReference>
<dbReference type="InterPro" id="IPR006664">
    <property type="entry name" value="OMP_bac"/>
</dbReference>
<keyword evidence="3" id="KW-0998">Cell outer membrane</keyword>
<gene>
    <name evidence="6" type="ORF">Aam_021_037</name>
</gene>
<dbReference type="PANTHER" id="PTHR30329">
    <property type="entry name" value="STATOR ELEMENT OF FLAGELLAR MOTOR COMPLEX"/>
    <property type="match status" value="1"/>
</dbReference>
<dbReference type="InterPro" id="IPR006665">
    <property type="entry name" value="OmpA-like"/>
</dbReference>
<dbReference type="EMBL" id="BANC01000021">
    <property type="protein sequence ID" value="GAN79449.1"/>
    <property type="molecule type" value="Genomic_DNA"/>
</dbReference>
<comment type="subcellular location">
    <subcellularLocation>
        <location evidence="1">Cell outer membrane</location>
    </subcellularLocation>
</comment>
<evidence type="ECO:0000256" key="3">
    <source>
        <dbReference type="ARBA" id="ARBA00023237"/>
    </source>
</evidence>
<evidence type="ECO:0000256" key="4">
    <source>
        <dbReference type="PROSITE-ProRule" id="PRU00473"/>
    </source>
</evidence>
<accession>A0A0D6PF12</accession>
<comment type="caution">
    <text evidence="6">The sequence shown here is derived from an EMBL/GenBank/DDBJ whole genome shotgun (WGS) entry which is preliminary data.</text>
</comment>
<reference evidence="6 7" key="1">
    <citation type="submission" date="2012-11" db="EMBL/GenBank/DDBJ databases">
        <title>Whole genome sequence of Acidocella aminolytica 101 = DSM 11237.</title>
        <authorList>
            <person name="Azuma Y."/>
            <person name="Higashiura N."/>
            <person name="Hirakawa H."/>
            <person name="Matsushita K."/>
        </authorList>
    </citation>
    <scope>NUCLEOTIDE SEQUENCE [LARGE SCALE GENOMIC DNA]</scope>
    <source>
        <strain evidence="7">101 / DSM 11237</strain>
    </source>
</reference>
<proteinExistence type="predicted"/>
<dbReference type="InterPro" id="IPR036737">
    <property type="entry name" value="OmpA-like_sf"/>
</dbReference>
<keyword evidence="7" id="KW-1185">Reference proteome</keyword>
<dbReference type="STRING" id="1120923.SAMN02746095_00537"/>
<feature type="domain" description="OmpA-like" evidence="5">
    <location>
        <begin position="1"/>
        <end position="118"/>
    </location>
</feature>
<dbReference type="Gene3D" id="3.30.1330.60">
    <property type="entry name" value="OmpA-like domain"/>
    <property type="match status" value="1"/>
</dbReference>
<name>A0A0D6PF12_9PROT</name>
<dbReference type="SUPFAM" id="SSF103088">
    <property type="entry name" value="OmpA-like"/>
    <property type="match status" value="1"/>
</dbReference>
<evidence type="ECO:0000313" key="6">
    <source>
        <dbReference type="EMBL" id="GAN79449.1"/>
    </source>
</evidence>
<dbReference type="GO" id="GO:0009279">
    <property type="term" value="C:cell outer membrane"/>
    <property type="evidence" value="ECO:0007669"/>
    <property type="project" value="UniProtKB-SubCell"/>
</dbReference>
<organism evidence="6 7">
    <name type="scientific">Acidocella aminolytica 101 = DSM 11237</name>
    <dbReference type="NCBI Taxonomy" id="1120923"/>
    <lineage>
        <taxon>Bacteria</taxon>
        <taxon>Pseudomonadati</taxon>
        <taxon>Pseudomonadota</taxon>
        <taxon>Alphaproteobacteria</taxon>
        <taxon>Acetobacterales</taxon>
        <taxon>Acidocellaceae</taxon>
        <taxon>Acidocella</taxon>
    </lineage>
</organism>
<dbReference type="AlphaFoldDB" id="A0A0D6PF12"/>
<evidence type="ECO:0000259" key="5">
    <source>
        <dbReference type="PROSITE" id="PS51123"/>
    </source>
</evidence>
<evidence type="ECO:0000256" key="2">
    <source>
        <dbReference type="ARBA" id="ARBA00023136"/>
    </source>
</evidence>
<protein>
    <recommendedName>
        <fullName evidence="5">OmpA-like domain-containing protein</fullName>
    </recommendedName>
</protein>
<evidence type="ECO:0000313" key="7">
    <source>
        <dbReference type="Proteomes" id="UP000032668"/>
    </source>
</evidence>